<organism evidence="3 4">
    <name type="scientific">Candidatus Giovannonibacteria bacterium RIFCSPLOWO2_01_FULL_44_16</name>
    <dbReference type="NCBI Taxonomy" id="1798348"/>
    <lineage>
        <taxon>Bacteria</taxon>
        <taxon>Candidatus Giovannoniibacteriota</taxon>
    </lineage>
</organism>
<dbReference type="InterPro" id="IPR001509">
    <property type="entry name" value="Epimerase_deHydtase"/>
</dbReference>
<dbReference type="Pfam" id="PF01370">
    <property type="entry name" value="Epimerase"/>
    <property type="match status" value="1"/>
</dbReference>
<evidence type="ECO:0000313" key="3">
    <source>
        <dbReference type="EMBL" id="OGF81756.1"/>
    </source>
</evidence>
<protein>
    <recommendedName>
        <fullName evidence="2">NAD-dependent epimerase/dehydratase domain-containing protein</fullName>
    </recommendedName>
</protein>
<evidence type="ECO:0000256" key="1">
    <source>
        <dbReference type="ARBA" id="ARBA00007637"/>
    </source>
</evidence>
<name>A0A1F5X1I1_9BACT</name>
<dbReference type="AlphaFoldDB" id="A0A1F5X1I1"/>
<dbReference type="InterPro" id="IPR036291">
    <property type="entry name" value="NAD(P)-bd_dom_sf"/>
</dbReference>
<reference evidence="3 4" key="1">
    <citation type="journal article" date="2016" name="Nat. Commun.">
        <title>Thousands of microbial genomes shed light on interconnected biogeochemical processes in an aquifer system.</title>
        <authorList>
            <person name="Anantharaman K."/>
            <person name="Brown C.T."/>
            <person name="Hug L.A."/>
            <person name="Sharon I."/>
            <person name="Castelle C.J."/>
            <person name="Probst A.J."/>
            <person name="Thomas B.C."/>
            <person name="Singh A."/>
            <person name="Wilkins M.J."/>
            <person name="Karaoz U."/>
            <person name="Brodie E.L."/>
            <person name="Williams K.H."/>
            <person name="Hubbard S.S."/>
            <person name="Banfield J.F."/>
        </authorList>
    </citation>
    <scope>NUCLEOTIDE SEQUENCE [LARGE SCALE GENOMIC DNA]</scope>
</reference>
<evidence type="ECO:0000313" key="4">
    <source>
        <dbReference type="Proteomes" id="UP000178046"/>
    </source>
</evidence>
<dbReference type="Proteomes" id="UP000178046">
    <property type="component" value="Unassembled WGS sequence"/>
</dbReference>
<comment type="similarity">
    <text evidence="1">Belongs to the NAD(P)-dependent epimerase/dehydratase family.</text>
</comment>
<accession>A0A1F5X1I1</accession>
<feature type="domain" description="NAD-dependent epimerase/dehydratase" evidence="2">
    <location>
        <begin position="3"/>
        <end position="211"/>
    </location>
</feature>
<gene>
    <name evidence="3" type="ORF">A2924_00930</name>
</gene>
<dbReference type="EMBL" id="MFIA01000036">
    <property type="protein sequence ID" value="OGF81756.1"/>
    <property type="molecule type" value="Genomic_DNA"/>
</dbReference>
<dbReference type="SUPFAM" id="SSF51735">
    <property type="entry name" value="NAD(P)-binding Rossmann-fold domains"/>
    <property type="match status" value="1"/>
</dbReference>
<dbReference type="Gene3D" id="3.40.50.720">
    <property type="entry name" value="NAD(P)-binding Rossmann-like Domain"/>
    <property type="match status" value="1"/>
</dbReference>
<sequence length="282" mass="31346">MRIFVTGSSGFLGSHLIPLLYKEKHQVLLLSRTNKSKNYINGNLGTLDLWKSKLKKFKPDVTIHLAWEGVANYNTTPPDVALRNIVNSVKLDQFLGQIGCKRFVALGSAIEYAKDLSPFSVSKMSFKVLGEAAANQYGMEFFWATPFYIYGPGQREEALLPHTITALLHGADPDIKNPNTRQDFVYVEDVAKALLLIAKKGKKETSRYQIGSGKPSFVGNLLNIVNKKLGLKENYLEPKSAGNVAPPLVANTDALNRLGWVPEISLEEGVEKTVDYYRNKLS</sequence>
<proteinExistence type="inferred from homology"/>
<comment type="caution">
    <text evidence="3">The sequence shown here is derived from an EMBL/GenBank/DDBJ whole genome shotgun (WGS) entry which is preliminary data.</text>
</comment>
<evidence type="ECO:0000259" key="2">
    <source>
        <dbReference type="Pfam" id="PF01370"/>
    </source>
</evidence>
<dbReference type="PANTHER" id="PTHR43000">
    <property type="entry name" value="DTDP-D-GLUCOSE 4,6-DEHYDRATASE-RELATED"/>
    <property type="match status" value="1"/>
</dbReference>